<gene>
    <name evidence="2" type="ORF">GCM10023208_05710</name>
</gene>
<keyword evidence="1" id="KW-0812">Transmembrane</keyword>
<evidence type="ECO:0000313" key="3">
    <source>
        <dbReference type="Proteomes" id="UP001500518"/>
    </source>
</evidence>
<protein>
    <submittedName>
        <fullName evidence="2">Uncharacterized protein</fullName>
    </submittedName>
</protein>
<dbReference type="EMBL" id="BAABHV010000005">
    <property type="protein sequence ID" value="GAA5048473.1"/>
    <property type="molecule type" value="Genomic_DNA"/>
</dbReference>
<reference evidence="3" key="1">
    <citation type="journal article" date="2019" name="Int. J. Syst. Evol. Microbiol.">
        <title>The Global Catalogue of Microorganisms (GCM) 10K type strain sequencing project: providing services to taxonomists for standard genome sequencing and annotation.</title>
        <authorList>
            <consortium name="The Broad Institute Genomics Platform"/>
            <consortium name="The Broad Institute Genome Sequencing Center for Infectious Disease"/>
            <person name="Wu L."/>
            <person name="Ma J."/>
        </authorList>
    </citation>
    <scope>NUCLEOTIDE SEQUENCE [LARGE SCALE GENOMIC DNA]</scope>
    <source>
        <strain evidence="3">JCM 18014</strain>
    </source>
</reference>
<keyword evidence="1" id="KW-0472">Membrane</keyword>
<keyword evidence="1" id="KW-1133">Transmembrane helix</keyword>
<feature type="transmembrane region" description="Helical" evidence="1">
    <location>
        <begin position="41"/>
        <end position="67"/>
    </location>
</feature>
<comment type="caution">
    <text evidence="2">The sequence shown here is derived from an EMBL/GenBank/DDBJ whole genome shotgun (WGS) entry which is preliminary data.</text>
</comment>
<feature type="transmembrane region" description="Helical" evidence="1">
    <location>
        <begin position="117"/>
        <end position="135"/>
    </location>
</feature>
<evidence type="ECO:0000256" key="1">
    <source>
        <dbReference type="SAM" id="Phobius"/>
    </source>
</evidence>
<keyword evidence="3" id="KW-1185">Reference proteome</keyword>
<organism evidence="2 3">
    <name type="scientific">Erythrobacter westpacificensis</name>
    <dbReference type="NCBI Taxonomy" id="1055231"/>
    <lineage>
        <taxon>Bacteria</taxon>
        <taxon>Pseudomonadati</taxon>
        <taxon>Pseudomonadota</taxon>
        <taxon>Alphaproteobacteria</taxon>
        <taxon>Sphingomonadales</taxon>
        <taxon>Erythrobacteraceae</taxon>
        <taxon>Erythrobacter/Porphyrobacter group</taxon>
        <taxon>Erythrobacter</taxon>
    </lineage>
</organism>
<name>A0ABP9K374_9SPHN</name>
<accession>A0ABP9K374</accession>
<dbReference type="Proteomes" id="UP001500518">
    <property type="component" value="Unassembled WGS sequence"/>
</dbReference>
<feature type="transmembrane region" description="Helical" evidence="1">
    <location>
        <begin position="88"/>
        <end position="105"/>
    </location>
</feature>
<sequence length="149" mass="16368">MDRNEALASLDAVRQTRGKLAQRSQWPLWRHALFGLLEATFIFGVSLPFAGMIVCVMIAAATMVWIIHDDKKRYGMFVSGWQGTRPKIVLFGLVAVAGAMAVLSFTARGEPVPSPTALLAALVTFTACTLGSLWWQKLYRQELREGGVA</sequence>
<dbReference type="RefSeq" id="WP_346031630.1">
    <property type="nucleotide sequence ID" value="NZ_BAABHV010000005.1"/>
</dbReference>
<evidence type="ECO:0000313" key="2">
    <source>
        <dbReference type="EMBL" id="GAA5048473.1"/>
    </source>
</evidence>
<proteinExistence type="predicted"/>